<dbReference type="Proteomes" id="UP001066276">
    <property type="component" value="Chromosome 11"/>
</dbReference>
<feature type="region of interest" description="Disordered" evidence="1">
    <location>
        <begin position="1"/>
        <end position="73"/>
    </location>
</feature>
<evidence type="ECO:0000256" key="1">
    <source>
        <dbReference type="SAM" id="MobiDB-lite"/>
    </source>
</evidence>
<sequence>MQGEGSDQFPSQRSPQTPYVRLAVRTSKSGAVPHPKGRRRQRPPGEVASAVAERTAARQGPRPRVAAGQSKERIPTRSCNRYAPGLLLWSHRAFCGVEGASLRSLPVTAGTSTRGPCSPRR</sequence>
<name>A0AAV7LL23_PLEWA</name>
<reference evidence="2" key="1">
    <citation type="journal article" date="2022" name="bioRxiv">
        <title>Sequencing and chromosome-scale assembly of the giantPleurodeles waltlgenome.</title>
        <authorList>
            <person name="Brown T."/>
            <person name="Elewa A."/>
            <person name="Iarovenko S."/>
            <person name="Subramanian E."/>
            <person name="Araus A.J."/>
            <person name="Petzold A."/>
            <person name="Susuki M."/>
            <person name="Suzuki K.-i.T."/>
            <person name="Hayashi T."/>
            <person name="Toyoda A."/>
            <person name="Oliveira C."/>
            <person name="Osipova E."/>
            <person name="Leigh N.D."/>
            <person name="Simon A."/>
            <person name="Yun M.H."/>
        </authorList>
    </citation>
    <scope>NUCLEOTIDE SEQUENCE</scope>
    <source>
        <strain evidence="2">20211129_DDA</strain>
        <tissue evidence="2">Liver</tissue>
    </source>
</reference>
<comment type="caution">
    <text evidence="2">The sequence shown here is derived from an EMBL/GenBank/DDBJ whole genome shotgun (WGS) entry which is preliminary data.</text>
</comment>
<dbReference type="AlphaFoldDB" id="A0AAV7LL23"/>
<protein>
    <submittedName>
        <fullName evidence="2">Uncharacterized protein</fullName>
    </submittedName>
</protein>
<evidence type="ECO:0000313" key="3">
    <source>
        <dbReference type="Proteomes" id="UP001066276"/>
    </source>
</evidence>
<gene>
    <name evidence="2" type="ORF">NDU88_005283</name>
</gene>
<accession>A0AAV7LL23</accession>
<feature type="compositionally biased region" description="Polar residues" evidence="1">
    <location>
        <begin position="8"/>
        <end position="17"/>
    </location>
</feature>
<dbReference type="EMBL" id="JANPWB010000015">
    <property type="protein sequence ID" value="KAJ1092171.1"/>
    <property type="molecule type" value="Genomic_DNA"/>
</dbReference>
<keyword evidence="3" id="KW-1185">Reference proteome</keyword>
<evidence type="ECO:0000313" key="2">
    <source>
        <dbReference type="EMBL" id="KAJ1092171.1"/>
    </source>
</evidence>
<organism evidence="2 3">
    <name type="scientific">Pleurodeles waltl</name>
    <name type="common">Iberian ribbed newt</name>
    <dbReference type="NCBI Taxonomy" id="8319"/>
    <lineage>
        <taxon>Eukaryota</taxon>
        <taxon>Metazoa</taxon>
        <taxon>Chordata</taxon>
        <taxon>Craniata</taxon>
        <taxon>Vertebrata</taxon>
        <taxon>Euteleostomi</taxon>
        <taxon>Amphibia</taxon>
        <taxon>Batrachia</taxon>
        <taxon>Caudata</taxon>
        <taxon>Salamandroidea</taxon>
        <taxon>Salamandridae</taxon>
        <taxon>Pleurodelinae</taxon>
        <taxon>Pleurodeles</taxon>
    </lineage>
</organism>
<proteinExistence type="predicted"/>